<name>A0A9Q8P3B1_PASFU</name>
<gene>
    <name evidence="1" type="ORF">CLAFUR5_00403</name>
</gene>
<organism evidence="1 2">
    <name type="scientific">Passalora fulva</name>
    <name type="common">Tomato leaf mold</name>
    <name type="synonym">Cladosporium fulvum</name>
    <dbReference type="NCBI Taxonomy" id="5499"/>
    <lineage>
        <taxon>Eukaryota</taxon>
        <taxon>Fungi</taxon>
        <taxon>Dikarya</taxon>
        <taxon>Ascomycota</taxon>
        <taxon>Pezizomycotina</taxon>
        <taxon>Dothideomycetes</taxon>
        <taxon>Dothideomycetidae</taxon>
        <taxon>Mycosphaerellales</taxon>
        <taxon>Mycosphaerellaceae</taxon>
        <taxon>Fulvia</taxon>
    </lineage>
</organism>
<dbReference type="SUPFAM" id="SSF52113">
    <property type="entry name" value="BRCT domain"/>
    <property type="match status" value="1"/>
</dbReference>
<reference evidence="1" key="2">
    <citation type="journal article" date="2022" name="Microb. Genom.">
        <title>A chromosome-scale genome assembly of the tomato pathogen Cladosporium fulvum reveals a compartmentalized genome architecture and the presence of a dispensable chromosome.</title>
        <authorList>
            <person name="Zaccaron A.Z."/>
            <person name="Chen L.H."/>
            <person name="Samaras A."/>
            <person name="Stergiopoulos I."/>
        </authorList>
    </citation>
    <scope>NUCLEOTIDE SEQUENCE</scope>
    <source>
        <strain evidence="1">Race5_Kim</strain>
    </source>
</reference>
<dbReference type="AlphaFoldDB" id="A0A9Q8P3B1"/>
<sequence length="163" mass="17862">MDYICVVPRARLMTTAKVLRSVIANKPLVTADWLSASKKADAVLDIGDYIHEDFIATDRSSLFAGRILFFTSAPKTSFGADWDEIVQFAKKVGATSVESGSATTGHDITPKERVLLLGVDKADKDVKALIWDHERVVYMKTMLARTILAAAFAPEASRITLDT</sequence>
<dbReference type="RefSeq" id="XP_047756201.1">
    <property type="nucleotide sequence ID" value="XM_047899551.1"/>
</dbReference>
<evidence type="ECO:0000313" key="2">
    <source>
        <dbReference type="Proteomes" id="UP000756132"/>
    </source>
</evidence>
<reference evidence="1" key="1">
    <citation type="submission" date="2021-12" db="EMBL/GenBank/DDBJ databases">
        <authorList>
            <person name="Zaccaron A."/>
            <person name="Stergiopoulos I."/>
        </authorList>
    </citation>
    <scope>NUCLEOTIDE SEQUENCE</scope>
    <source>
        <strain evidence="1">Race5_Kim</strain>
    </source>
</reference>
<dbReference type="EMBL" id="CP090163">
    <property type="protein sequence ID" value="UJO11835.1"/>
    <property type="molecule type" value="Genomic_DNA"/>
</dbReference>
<accession>A0A9Q8P3B1</accession>
<dbReference type="InterPro" id="IPR036420">
    <property type="entry name" value="BRCT_dom_sf"/>
</dbReference>
<dbReference type="GeneID" id="71980281"/>
<dbReference type="Proteomes" id="UP000756132">
    <property type="component" value="Chromosome 1"/>
</dbReference>
<keyword evidence="2" id="KW-1185">Reference proteome</keyword>
<evidence type="ECO:0000313" key="1">
    <source>
        <dbReference type="EMBL" id="UJO11835.1"/>
    </source>
</evidence>
<dbReference type="OrthoDB" id="342264at2759"/>
<dbReference type="Gene3D" id="3.40.50.10190">
    <property type="entry name" value="BRCT domain"/>
    <property type="match status" value="1"/>
</dbReference>
<dbReference type="KEGG" id="ffu:CLAFUR5_00403"/>
<protein>
    <submittedName>
        <fullName evidence="1">Uncharacterized protein</fullName>
    </submittedName>
</protein>
<proteinExistence type="predicted"/>